<keyword evidence="9" id="KW-0152">Cholesterol biosynthesis</keyword>
<dbReference type="Pfam" id="PF01222">
    <property type="entry name" value="ERG4_ERG24"/>
    <property type="match status" value="1"/>
</dbReference>
<evidence type="ECO:0000256" key="6">
    <source>
        <dbReference type="ARBA" id="ARBA00022490"/>
    </source>
</evidence>
<dbReference type="GO" id="GO:0005637">
    <property type="term" value="C:nuclear inner membrane"/>
    <property type="evidence" value="ECO:0007669"/>
    <property type="project" value="TreeGrafter"/>
</dbReference>
<evidence type="ECO:0000256" key="16">
    <source>
        <dbReference type="ARBA" id="ARBA00023136"/>
    </source>
</evidence>
<evidence type="ECO:0000256" key="9">
    <source>
        <dbReference type="ARBA" id="ARBA00022778"/>
    </source>
</evidence>
<evidence type="ECO:0000256" key="4">
    <source>
        <dbReference type="ARBA" id="ARBA00005402"/>
    </source>
</evidence>
<comment type="pathway">
    <text evidence="3">Steroid biosynthesis; cholesterol biosynthesis.</text>
</comment>
<dbReference type="InterPro" id="IPR019023">
    <property type="entry name" value="Lamin-B_rcpt_of_tudor"/>
</dbReference>
<evidence type="ECO:0000256" key="18">
    <source>
        <dbReference type="ARBA" id="ARBA00023221"/>
    </source>
</evidence>
<feature type="transmembrane region" description="Helical" evidence="23">
    <location>
        <begin position="188"/>
        <end position="212"/>
    </location>
</feature>
<evidence type="ECO:0000313" key="24">
    <source>
        <dbReference type="EMBL" id="RMX45217.1"/>
    </source>
</evidence>
<evidence type="ECO:0000256" key="14">
    <source>
        <dbReference type="ARBA" id="ARBA00023011"/>
    </source>
</evidence>
<evidence type="ECO:0000256" key="20">
    <source>
        <dbReference type="ARBA" id="ARBA00031227"/>
    </source>
</evidence>
<dbReference type="GO" id="GO:0005789">
    <property type="term" value="C:endoplasmic reticulum membrane"/>
    <property type="evidence" value="ECO:0007669"/>
    <property type="project" value="TreeGrafter"/>
</dbReference>
<feature type="transmembrane region" description="Helical" evidence="23">
    <location>
        <begin position="308"/>
        <end position="329"/>
    </location>
</feature>
<sequence length="594" mass="67226">MQVEKSLAVGETVWAMWPGSRKYYEATILNVGKTKVEVNFKENYKTEVALKNVYRQLPFRSRSTSPARSPARRRSRSPGRRSRSRSRSPARSRGRPPAQKTSEESLVAKVKQEIATPSRRSSRRSRMPEKTVEESSTLTATVTKDSATVTTTRVTRSVTKKLIAEEKEAFHTPEVKPNPMNSSHGYEFGGPVGVCLMMIGLPAMVIASYLFCNKDGCSIHQRPSIPQVWSFTGGFFDIGHLIVLGWIIFQAIIYMLPIGKVIKGRVLADGTCLDYRTNGFIALILSAVGFAVCLYFKVQVSMVYDTFIGIITATILWSIIVAVIVYIMACQQKRGLAPGGNTGNVIYDFFMGHQLNPRLGKFDFKFFFEVRPGLIGWVMINFCMAAKEFNKRGEVSPAMMLVCIFQLIYVADCLFYESSILSTMDIIDEGFGFMLAFGDISWVPIMYSIQARYLVDNPVMITNLTIAAIVTLFVIGYGIFRGANSQKDRFRTDPDSEEFRDEETILTPTGKRLLVSGWWGLVRHPNYLGDIIMAIAWSIPCGFSNPFPFFYPVYLTILLVHREFRDEANSRRKYGASWDEYCRRVPYRILPKIF</sequence>
<evidence type="ECO:0000256" key="23">
    <source>
        <dbReference type="SAM" id="Phobius"/>
    </source>
</evidence>
<dbReference type="Gene3D" id="2.30.30.140">
    <property type="match status" value="1"/>
</dbReference>
<keyword evidence="17" id="KW-1207">Sterol metabolism</keyword>
<dbReference type="InterPro" id="IPR001171">
    <property type="entry name" value="ERG24_DHCR-like"/>
</dbReference>
<comment type="caution">
    <text evidence="24">The sequence shown here is derived from an EMBL/GenBank/DDBJ whole genome shotgun (WGS) entry which is preliminary data.</text>
</comment>
<feature type="region of interest" description="Disordered" evidence="22">
    <location>
        <begin position="59"/>
        <end position="147"/>
    </location>
</feature>
<dbReference type="UniPathway" id="UPA00063"/>
<keyword evidence="18" id="KW-0753">Steroid metabolism</keyword>
<keyword evidence="11" id="KW-0752">Steroid biosynthesis</keyword>
<evidence type="ECO:0000256" key="13">
    <source>
        <dbReference type="ARBA" id="ARBA00023002"/>
    </source>
</evidence>
<dbReference type="PANTHER" id="PTHR21257:SF52">
    <property type="entry name" value="DELTA(14)-STEROL REDUCTASE TM7SF2"/>
    <property type="match status" value="1"/>
</dbReference>
<feature type="transmembrane region" description="Helical" evidence="23">
    <location>
        <begin position="366"/>
        <end position="386"/>
    </location>
</feature>
<comment type="subcellular location">
    <subcellularLocation>
        <location evidence="2">Cytoplasm</location>
    </subcellularLocation>
    <subcellularLocation>
        <location evidence="1">Membrane</location>
        <topology evidence="1">Multi-pass membrane protein</topology>
    </subcellularLocation>
</comment>
<organism evidence="24 25">
    <name type="scientific">Pocillopora damicornis</name>
    <name type="common">Cauliflower coral</name>
    <name type="synonym">Millepora damicornis</name>
    <dbReference type="NCBI Taxonomy" id="46731"/>
    <lineage>
        <taxon>Eukaryota</taxon>
        <taxon>Metazoa</taxon>
        <taxon>Cnidaria</taxon>
        <taxon>Anthozoa</taxon>
        <taxon>Hexacorallia</taxon>
        <taxon>Scleractinia</taxon>
        <taxon>Astrocoeniina</taxon>
        <taxon>Pocilloporidae</taxon>
        <taxon>Pocillopora</taxon>
    </lineage>
</organism>
<keyword evidence="14" id="KW-0756">Sterol biosynthesis</keyword>
<keyword evidence="6" id="KW-0963">Cytoplasm</keyword>
<evidence type="ECO:0000256" key="7">
    <source>
        <dbReference type="ARBA" id="ARBA00022516"/>
    </source>
</evidence>
<reference evidence="24 25" key="1">
    <citation type="journal article" date="2018" name="Sci. Rep.">
        <title>Comparative analysis of the Pocillopora damicornis genome highlights role of immune system in coral evolution.</title>
        <authorList>
            <person name="Cunning R."/>
            <person name="Bay R.A."/>
            <person name="Gillette P."/>
            <person name="Baker A.C."/>
            <person name="Traylor-Knowles N."/>
        </authorList>
    </citation>
    <scope>NUCLEOTIDE SEQUENCE [LARGE SCALE GENOMIC DNA]</scope>
    <source>
        <strain evidence="24">RSMAS</strain>
        <tissue evidence="24">Whole animal</tissue>
    </source>
</reference>
<dbReference type="EMBL" id="RCHS01002847">
    <property type="protein sequence ID" value="RMX45217.1"/>
    <property type="molecule type" value="Genomic_DNA"/>
</dbReference>
<dbReference type="EC" id="1.3.1.70" evidence="5"/>
<evidence type="ECO:0000256" key="22">
    <source>
        <dbReference type="SAM" id="MobiDB-lite"/>
    </source>
</evidence>
<evidence type="ECO:0000256" key="11">
    <source>
        <dbReference type="ARBA" id="ARBA00022955"/>
    </source>
</evidence>
<dbReference type="Proteomes" id="UP000275408">
    <property type="component" value="Unassembled WGS sequence"/>
</dbReference>
<keyword evidence="16 23" id="KW-0472">Membrane</keyword>
<dbReference type="FunFam" id="1.20.120.1630:FF:000011">
    <property type="entry name" value="Delta(14)-sterol reductase"/>
    <property type="match status" value="1"/>
</dbReference>
<feature type="transmembrane region" description="Helical" evidence="23">
    <location>
        <begin position="398"/>
        <end position="418"/>
    </location>
</feature>
<dbReference type="STRING" id="46731.A0A3M6TUX9"/>
<gene>
    <name evidence="24" type="ORF">pdam_00020955</name>
</gene>
<keyword evidence="10" id="KW-0521">NADP</keyword>
<proteinExistence type="inferred from homology"/>
<accession>A0A3M6TUX9</accession>
<protein>
    <recommendedName>
        <fullName evidence="21">Delta(14)-sterol reductase</fullName>
        <ecNumber evidence="5">1.3.1.70</ecNumber>
    </recommendedName>
    <alternativeName>
        <fullName evidence="19">C-14 sterol reductase</fullName>
    </alternativeName>
    <alternativeName>
        <fullName evidence="20">Sterol C14-reductase</fullName>
    </alternativeName>
</protein>
<evidence type="ECO:0000256" key="3">
    <source>
        <dbReference type="ARBA" id="ARBA00004770"/>
    </source>
</evidence>
<evidence type="ECO:0000256" key="1">
    <source>
        <dbReference type="ARBA" id="ARBA00004141"/>
    </source>
</evidence>
<dbReference type="GO" id="GO:0006695">
    <property type="term" value="P:cholesterol biosynthetic process"/>
    <property type="evidence" value="ECO:0007669"/>
    <property type="project" value="UniProtKB-UniPathway"/>
</dbReference>
<evidence type="ECO:0000256" key="15">
    <source>
        <dbReference type="ARBA" id="ARBA00023098"/>
    </source>
</evidence>
<feature type="transmembrane region" description="Helical" evidence="23">
    <location>
        <begin position="461"/>
        <end position="480"/>
    </location>
</feature>
<evidence type="ECO:0000256" key="21">
    <source>
        <dbReference type="ARBA" id="ARBA00069705"/>
    </source>
</evidence>
<keyword evidence="25" id="KW-1185">Reference proteome</keyword>
<evidence type="ECO:0000256" key="17">
    <source>
        <dbReference type="ARBA" id="ARBA00023166"/>
    </source>
</evidence>
<keyword evidence="7" id="KW-0444">Lipid biosynthesis</keyword>
<name>A0A3M6TUX9_POCDA</name>
<feature type="compositionally biased region" description="Basic residues" evidence="22">
    <location>
        <begin position="70"/>
        <end position="94"/>
    </location>
</feature>
<dbReference type="SUPFAM" id="SSF63748">
    <property type="entry name" value="Tudor/PWWP/MBT"/>
    <property type="match status" value="1"/>
</dbReference>
<evidence type="ECO:0000256" key="10">
    <source>
        <dbReference type="ARBA" id="ARBA00022857"/>
    </source>
</evidence>
<comment type="similarity">
    <text evidence="4">Belongs to the ERG4/ERG24 family.</text>
</comment>
<evidence type="ECO:0000256" key="19">
    <source>
        <dbReference type="ARBA" id="ARBA00030165"/>
    </source>
</evidence>
<dbReference type="PANTHER" id="PTHR21257">
    <property type="entry name" value="DELTA(14)-STEROL REDUCTASE"/>
    <property type="match status" value="1"/>
</dbReference>
<feature type="transmembrane region" description="Helical" evidence="23">
    <location>
        <begin position="233"/>
        <end position="257"/>
    </location>
</feature>
<dbReference type="AlphaFoldDB" id="A0A3M6TUX9"/>
<keyword evidence="8 23" id="KW-0812">Transmembrane</keyword>
<dbReference type="PROSITE" id="PS01017">
    <property type="entry name" value="STEROL_REDUCT_1"/>
    <property type="match status" value="1"/>
</dbReference>
<keyword evidence="12 23" id="KW-1133">Transmembrane helix</keyword>
<evidence type="ECO:0000313" key="25">
    <source>
        <dbReference type="Proteomes" id="UP000275408"/>
    </source>
</evidence>
<evidence type="ECO:0000256" key="5">
    <source>
        <dbReference type="ARBA" id="ARBA00012413"/>
    </source>
</evidence>
<evidence type="ECO:0000256" key="12">
    <source>
        <dbReference type="ARBA" id="ARBA00022989"/>
    </source>
</evidence>
<evidence type="ECO:0000256" key="8">
    <source>
        <dbReference type="ARBA" id="ARBA00022692"/>
    </source>
</evidence>
<dbReference type="OrthoDB" id="5326588at2759"/>
<feature type="transmembrane region" description="Helical" evidence="23">
    <location>
        <begin position="430"/>
        <end position="449"/>
    </location>
</feature>
<feature type="transmembrane region" description="Helical" evidence="23">
    <location>
        <begin position="277"/>
        <end position="296"/>
    </location>
</feature>
<dbReference type="OMA" id="HSSWHRY"/>
<dbReference type="Gene3D" id="1.20.120.1630">
    <property type="match status" value="1"/>
</dbReference>
<keyword evidence="15" id="KW-0443">Lipid metabolism</keyword>
<keyword evidence="13" id="KW-0560">Oxidoreductase</keyword>
<keyword evidence="9" id="KW-0153">Cholesterol metabolism</keyword>
<dbReference type="CDD" id="cd20381">
    <property type="entry name" value="Tudor_LBR"/>
    <property type="match status" value="1"/>
</dbReference>
<feature type="compositionally biased region" description="Low complexity" evidence="22">
    <location>
        <begin position="60"/>
        <end position="69"/>
    </location>
</feature>
<dbReference type="InterPro" id="IPR018083">
    <property type="entry name" value="Sterol_reductase_CS"/>
</dbReference>
<dbReference type="GO" id="GO:0050613">
    <property type="term" value="F:Delta14-sterol reductase activity"/>
    <property type="evidence" value="ECO:0007669"/>
    <property type="project" value="UniProtKB-EC"/>
</dbReference>
<evidence type="ECO:0000256" key="2">
    <source>
        <dbReference type="ARBA" id="ARBA00004496"/>
    </source>
</evidence>